<feature type="region of interest" description="Disordered" evidence="2">
    <location>
        <begin position="805"/>
        <end position="872"/>
    </location>
</feature>
<reference evidence="3" key="2">
    <citation type="submission" date="2025-08" db="UniProtKB">
        <authorList>
            <consortium name="Ensembl"/>
        </authorList>
    </citation>
    <scope>IDENTIFICATION</scope>
</reference>
<feature type="compositionally biased region" description="Low complexity" evidence="2">
    <location>
        <begin position="131"/>
        <end position="142"/>
    </location>
</feature>
<evidence type="ECO:0000256" key="2">
    <source>
        <dbReference type="SAM" id="MobiDB-lite"/>
    </source>
</evidence>
<name>A0A8C6MLB8_NOTFU</name>
<dbReference type="Ensembl" id="ENSNFUT00015037197.1">
    <property type="protein sequence ID" value="ENSNFUP00015035620.1"/>
    <property type="gene ID" value="ENSNFUG00015017302.1"/>
</dbReference>
<keyword evidence="4" id="KW-1185">Reference proteome</keyword>
<evidence type="ECO:0000256" key="1">
    <source>
        <dbReference type="SAM" id="Coils"/>
    </source>
</evidence>
<proteinExistence type="predicted"/>
<feature type="region of interest" description="Disordered" evidence="2">
    <location>
        <begin position="397"/>
        <end position="518"/>
    </location>
</feature>
<dbReference type="AlphaFoldDB" id="A0A8C6MLB8"/>
<reference evidence="3" key="1">
    <citation type="submission" date="2014-08" db="EMBL/GenBank/DDBJ databases">
        <authorList>
            <person name="Senf B."/>
            <person name="Petzold A."/>
            <person name="Downie B.R."/>
            <person name="Koch P."/>
            <person name="Platzer M."/>
        </authorList>
    </citation>
    <scope>NUCLEOTIDE SEQUENCE [LARGE SCALE GENOMIC DNA]</scope>
    <source>
        <strain evidence="3">GRZ</strain>
    </source>
</reference>
<dbReference type="Proteomes" id="UP000694548">
    <property type="component" value="Chromosome sgr17"/>
</dbReference>
<feature type="region of interest" description="Disordered" evidence="2">
    <location>
        <begin position="106"/>
        <end position="175"/>
    </location>
</feature>
<reference evidence="3" key="3">
    <citation type="submission" date="2025-09" db="UniProtKB">
        <authorList>
            <consortium name="Ensembl"/>
        </authorList>
    </citation>
    <scope>IDENTIFICATION</scope>
</reference>
<dbReference type="GeneTree" id="ENSGT01150000287257"/>
<sequence>MSGIPTTGKPLRGKARTESLVEFAVLLAHLWERELGELSVAKQQLAAVQGQLSVALAEKDTVLDDRNQLEHKLELLEGVNLSLKQEANGLKADIANQRTEMGYLQSKLSRPAAPKHESHLHAQTTPPPPADAIGAAPPAGEGTPAGVGRGQVHQPGLSSQYGPPSAPHSGYTTPQPAHLLPTTAFYLGYPQPAAPVTPQPDVYLMAQSVKRFSPAPSTSYPVDAYLSDLRHHFQRCPGMSMEDKIFLIRLTSDGVGSLIDRKRNLIGDNYEKLEAAVRKEYTYNSQKAGILLALSVKQGRAEDPQVFYQRLFNAYFGTECKDGMEEDKGFKGLFLENLHAHYGPYMGTVDPKTTPMDELRRMASCAFVRFGKIGKSSSNASVMALGDRDVLQLEGAAYKDRKPKGLRAGPKQKGTQQTADRQQQTFTAANKRRDPERPRTPPPARGGAPKSPRPGRVKHCVSFSRKGGSPGPYRKESPRPGGRRTPSRTGSLHASRGSYSPAREREPQSGTATPEERRAITELLRVLRSDSTTRDRILCVTAVGTPQPHYGSVAETSRAEAKPATMVRPPAPEALVTPAVINSIDACAVARAEPITRPSKPKTRPNKSKARPDESNRFPHIVLGDITRRGPTKKPHVLVTMAGVLDCEALIATGSAYTVMSGSVWEQVRMAAESQGHDLTLTPCAKPIQSYSENRTTLKGVAFVDLTLGVMSVRHPVLVTTVDSFPLVLGGDLLVRLGAGIALHDWTLRTALTHPKPLEALGRLVAGVDGDEVNGVVDPVDQSITRDVRDIQGICMVSVNTSHTEMRGTSTQGGVGRRGETTPAPANPAVGNPPTKRGAEGGANTRIEAQSLGGDDPATWRQVDDIDDGVAL</sequence>
<organism evidence="3 4">
    <name type="scientific">Nothobranchius furzeri</name>
    <name type="common">Turquoise killifish</name>
    <dbReference type="NCBI Taxonomy" id="105023"/>
    <lineage>
        <taxon>Eukaryota</taxon>
        <taxon>Metazoa</taxon>
        <taxon>Chordata</taxon>
        <taxon>Craniata</taxon>
        <taxon>Vertebrata</taxon>
        <taxon>Euteleostomi</taxon>
        <taxon>Actinopterygii</taxon>
        <taxon>Neopterygii</taxon>
        <taxon>Teleostei</taxon>
        <taxon>Neoteleostei</taxon>
        <taxon>Acanthomorphata</taxon>
        <taxon>Ovalentaria</taxon>
        <taxon>Atherinomorphae</taxon>
        <taxon>Cyprinodontiformes</taxon>
        <taxon>Nothobranchiidae</taxon>
        <taxon>Nothobranchius</taxon>
    </lineage>
</organism>
<accession>A0A8C6MLB8</accession>
<feature type="compositionally biased region" description="Polar residues" evidence="2">
    <location>
        <begin position="413"/>
        <end position="428"/>
    </location>
</feature>
<keyword evidence="1" id="KW-0175">Coiled coil</keyword>
<evidence type="ECO:0000313" key="3">
    <source>
        <dbReference type="Ensembl" id="ENSNFUP00015035620.1"/>
    </source>
</evidence>
<feature type="compositionally biased region" description="Low complexity" evidence="2">
    <location>
        <begin position="821"/>
        <end position="835"/>
    </location>
</feature>
<feature type="region of interest" description="Disordered" evidence="2">
    <location>
        <begin position="592"/>
        <end position="616"/>
    </location>
</feature>
<protein>
    <submittedName>
        <fullName evidence="3">Uncharacterized protein</fullName>
    </submittedName>
</protein>
<dbReference type="InterPro" id="IPR021109">
    <property type="entry name" value="Peptidase_aspartic_dom_sf"/>
</dbReference>
<dbReference type="Gene3D" id="2.40.70.10">
    <property type="entry name" value="Acid Proteases"/>
    <property type="match status" value="1"/>
</dbReference>
<feature type="compositionally biased region" description="Basic residues" evidence="2">
    <location>
        <begin position="599"/>
        <end position="609"/>
    </location>
</feature>
<evidence type="ECO:0000313" key="4">
    <source>
        <dbReference type="Proteomes" id="UP000694548"/>
    </source>
</evidence>
<feature type="coiled-coil region" evidence="1">
    <location>
        <begin position="66"/>
        <end position="100"/>
    </location>
</feature>